<dbReference type="GO" id="GO:0018169">
    <property type="term" value="F:ribosomal S6-glutamic acid ligase activity"/>
    <property type="evidence" value="ECO:0007669"/>
    <property type="project" value="TreeGrafter"/>
</dbReference>
<keyword evidence="1" id="KW-0547">Nucleotide-binding</keyword>
<keyword evidence="1" id="KW-0067">ATP-binding</keyword>
<evidence type="ECO:0000313" key="3">
    <source>
        <dbReference type="EMBL" id="OAB44991.1"/>
    </source>
</evidence>
<sequence length="246" mass="28902">MNLSKNKWLKYKYLEHSSSLTPYLPSTKQFSHHNFLRMMDKYGQVIVKPIGGSRGRGVYQVRNLGEDLYEIHIENRQHQFMGLDAVYSYLQERTKHHSYMVQRLITRATVQGRPFDMRIIVQRRRYHSTWKVTGKVAKVVGPGYIVSNIERSNGKLMRVSSALSESSLSDMSKTMLKHKIKHVSIRSVKRLDRLFPGHRIYGLDIGLDQDGHVWIIEANLFPSRSHFRKLKDKSMYRRISSYIRGY</sequence>
<feature type="domain" description="ATP-grasp" evidence="2">
    <location>
        <begin position="11"/>
        <end position="244"/>
    </location>
</feature>
<evidence type="ECO:0000256" key="1">
    <source>
        <dbReference type="PROSITE-ProRule" id="PRU00409"/>
    </source>
</evidence>
<dbReference type="PROSITE" id="PS50975">
    <property type="entry name" value="ATP_GRASP"/>
    <property type="match status" value="1"/>
</dbReference>
<dbReference type="OrthoDB" id="7869153at2"/>
<accession>A0A168MSA1</accession>
<keyword evidence="4" id="KW-1185">Reference proteome</keyword>
<dbReference type="PANTHER" id="PTHR21621:SF0">
    <property type="entry name" value="BETA-CITRYLGLUTAMATE SYNTHASE B-RELATED"/>
    <property type="match status" value="1"/>
</dbReference>
<dbReference type="SUPFAM" id="SSF56059">
    <property type="entry name" value="Glutathione synthetase ATP-binding domain-like"/>
    <property type="match status" value="1"/>
</dbReference>
<proteinExistence type="predicted"/>
<dbReference type="Proteomes" id="UP000077355">
    <property type="component" value="Unassembled WGS sequence"/>
</dbReference>
<evidence type="ECO:0000313" key="4">
    <source>
        <dbReference type="Proteomes" id="UP000077355"/>
    </source>
</evidence>
<dbReference type="GO" id="GO:0005737">
    <property type="term" value="C:cytoplasm"/>
    <property type="evidence" value="ECO:0007669"/>
    <property type="project" value="TreeGrafter"/>
</dbReference>
<dbReference type="EMBL" id="LVJI01000018">
    <property type="protein sequence ID" value="OAB44991.1"/>
    <property type="molecule type" value="Genomic_DNA"/>
</dbReference>
<dbReference type="RefSeq" id="WP_068650482.1">
    <property type="nucleotide sequence ID" value="NZ_CP043611.1"/>
</dbReference>
<evidence type="ECO:0000259" key="2">
    <source>
        <dbReference type="PROSITE" id="PS50975"/>
    </source>
</evidence>
<dbReference type="Pfam" id="PF14398">
    <property type="entry name" value="ATPgrasp_YheCD"/>
    <property type="match status" value="1"/>
</dbReference>
<reference evidence="3 4" key="1">
    <citation type="submission" date="2016-03" db="EMBL/GenBank/DDBJ databases">
        <title>Draft genome sequence of Paenibacillus antarcticus CECT 5836.</title>
        <authorList>
            <person name="Shin S.-K."/>
            <person name="Yi H."/>
        </authorList>
    </citation>
    <scope>NUCLEOTIDE SEQUENCE [LARGE SCALE GENOMIC DNA]</scope>
    <source>
        <strain evidence="3 4">CECT 5836</strain>
    </source>
</reference>
<protein>
    <recommendedName>
        <fullName evidence="2">ATP-grasp domain-containing protein</fullName>
    </recommendedName>
</protein>
<dbReference type="Gene3D" id="3.30.470.20">
    <property type="entry name" value="ATP-grasp fold, B domain"/>
    <property type="match status" value="1"/>
</dbReference>
<dbReference type="PANTHER" id="PTHR21621">
    <property type="entry name" value="RIBOSOMAL PROTEIN S6 MODIFICATION PROTEIN"/>
    <property type="match status" value="1"/>
</dbReference>
<organism evidence="3 4">
    <name type="scientific">Paenibacillus antarcticus</name>
    <dbReference type="NCBI Taxonomy" id="253703"/>
    <lineage>
        <taxon>Bacteria</taxon>
        <taxon>Bacillati</taxon>
        <taxon>Bacillota</taxon>
        <taxon>Bacilli</taxon>
        <taxon>Bacillales</taxon>
        <taxon>Paenibacillaceae</taxon>
        <taxon>Paenibacillus</taxon>
    </lineage>
</organism>
<dbReference type="InterPro" id="IPR026838">
    <property type="entry name" value="YheC/D"/>
</dbReference>
<dbReference type="AlphaFoldDB" id="A0A168MSA1"/>
<dbReference type="InterPro" id="IPR011761">
    <property type="entry name" value="ATP-grasp"/>
</dbReference>
<name>A0A168MSA1_9BACL</name>
<dbReference type="GO" id="GO:0046872">
    <property type="term" value="F:metal ion binding"/>
    <property type="evidence" value="ECO:0007669"/>
    <property type="project" value="InterPro"/>
</dbReference>
<gene>
    <name evidence="3" type="ORF">PBAT_13660</name>
</gene>
<dbReference type="GO" id="GO:0005524">
    <property type="term" value="F:ATP binding"/>
    <property type="evidence" value="ECO:0007669"/>
    <property type="project" value="UniProtKB-UniRule"/>
</dbReference>
<comment type="caution">
    <text evidence="3">The sequence shown here is derived from an EMBL/GenBank/DDBJ whole genome shotgun (WGS) entry which is preliminary data.</text>
</comment>
<dbReference type="GO" id="GO:0009432">
    <property type="term" value="P:SOS response"/>
    <property type="evidence" value="ECO:0007669"/>
    <property type="project" value="TreeGrafter"/>
</dbReference>